<accession>A0ABZ1CMA4</accession>
<dbReference type="InterPro" id="IPR029787">
    <property type="entry name" value="Nucleotide_cyclase"/>
</dbReference>
<feature type="domain" description="GGDEF" evidence="3">
    <location>
        <begin position="161"/>
        <end position="294"/>
    </location>
</feature>
<keyword evidence="5" id="KW-1185">Reference proteome</keyword>
<dbReference type="PANTHER" id="PTHR45138:SF9">
    <property type="entry name" value="DIGUANYLATE CYCLASE DGCM-RELATED"/>
    <property type="match status" value="1"/>
</dbReference>
<sequence>MSGLPAETDRFTAELDAAVEAHMNWTRRILRCAVVRSTPGDDVLDPQAHALCHFGNWFMANRGQFEMLDAAAAGRVDAVHQAMHDAIRSICTRVMQGQPGSEADLETFEQSQGELIGLLARFKTLILSKAVQLDPLTQLPLRYGIENDFRLYQKEARRNRTQLYVAIIDVDHFKPINDTYGHPVGDRVLQQLAATLKAALRADEPLYRYGGEEFLWLLKCKSGAEARQSARRLLATVGTTPVPIDDEETLRLTVTLGLALAGEQEDLASVIKRADLALYEGKAAGRNRYVIAEG</sequence>
<dbReference type="EC" id="2.7.7.65" evidence="1"/>
<evidence type="ECO:0000256" key="1">
    <source>
        <dbReference type="ARBA" id="ARBA00012528"/>
    </source>
</evidence>
<gene>
    <name evidence="4" type="ORF">VA613_06540</name>
</gene>
<dbReference type="PANTHER" id="PTHR45138">
    <property type="entry name" value="REGULATORY COMPONENTS OF SENSORY TRANSDUCTION SYSTEM"/>
    <property type="match status" value="1"/>
</dbReference>
<evidence type="ECO:0000256" key="2">
    <source>
        <dbReference type="ARBA" id="ARBA00034247"/>
    </source>
</evidence>
<dbReference type="Pfam" id="PF00990">
    <property type="entry name" value="GGDEF"/>
    <property type="match status" value="1"/>
</dbReference>
<dbReference type="SUPFAM" id="SSF55073">
    <property type="entry name" value="Nucleotide cyclase"/>
    <property type="match status" value="1"/>
</dbReference>
<dbReference type="PROSITE" id="PS50887">
    <property type="entry name" value="GGDEF"/>
    <property type="match status" value="1"/>
</dbReference>
<dbReference type="Gene3D" id="1.20.120.30">
    <property type="entry name" value="Aspartate receptor, ligand-binding domain"/>
    <property type="match status" value="1"/>
</dbReference>
<dbReference type="CDD" id="cd01949">
    <property type="entry name" value="GGDEF"/>
    <property type="match status" value="1"/>
</dbReference>
<dbReference type="InterPro" id="IPR050469">
    <property type="entry name" value="Diguanylate_Cyclase"/>
</dbReference>
<keyword evidence="4" id="KW-0548">Nucleotidyltransferase</keyword>
<evidence type="ECO:0000313" key="4">
    <source>
        <dbReference type="EMBL" id="WRS40529.1"/>
    </source>
</evidence>
<comment type="catalytic activity">
    <reaction evidence="2">
        <text>2 GTP = 3',3'-c-di-GMP + 2 diphosphate</text>
        <dbReference type="Rhea" id="RHEA:24898"/>
        <dbReference type="ChEBI" id="CHEBI:33019"/>
        <dbReference type="ChEBI" id="CHEBI:37565"/>
        <dbReference type="ChEBI" id="CHEBI:58805"/>
        <dbReference type="EC" id="2.7.7.65"/>
    </reaction>
</comment>
<dbReference type="Proteomes" id="UP001334732">
    <property type="component" value="Chromosome"/>
</dbReference>
<name>A0ABZ1CMA4_9PROT</name>
<dbReference type="SMART" id="SM00267">
    <property type="entry name" value="GGDEF"/>
    <property type="match status" value="1"/>
</dbReference>
<proteinExistence type="predicted"/>
<protein>
    <recommendedName>
        <fullName evidence="1">diguanylate cyclase</fullName>
        <ecNumber evidence="1">2.7.7.65</ecNumber>
    </recommendedName>
</protein>
<dbReference type="RefSeq" id="WP_324781056.1">
    <property type="nucleotide sequence ID" value="NZ_CP141769.1"/>
</dbReference>
<dbReference type="GO" id="GO:0052621">
    <property type="term" value="F:diguanylate cyclase activity"/>
    <property type="evidence" value="ECO:0007669"/>
    <property type="project" value="UniProtKB-EC"/>
</dbReference>
<dbReference type="InterPro" id="IPR043128">
    <property type="entry name" value="Rev_trsase/Diguanyl_cyclase"/>
</dbReference>
<dbReference type="InterPro" id="IPR000160">
    <property type="entry name" value="GGDEF_dom"/>
</dbReference>
<dbReference type="NCBIfam" id="TIGR00254">
    <property type="entry name" value="GGDEF"/>
    <property type="match status" value="1"/>
</dbReference>
<evidence type="ECO:0000313" key="5">
    <source>
        <dbReference type="Proteomes" id="UP001334732"/>
    </source>
</evidence>
<dbReference type="Gene3D" id="3.30.70.270">
    <property type="match status" value="1"/>
</dbReference>
<keyword evidence="4" id="KW-0808">Transferase</keyword>
<reference evidence="4 5" key="1">
    <citation type="submission" date="2023-12" db="EMBL/GenBank/DDBJ databases">
        <title>Thiobacillus sedimentum sp. nov., a chemolithoautotrophic sulfur-oxidizing bacterium isolated from freshwater sediment.</title>
        <authorList>
            <person name="Luo J."/>
            <person name="Dai C."/>
        </authorList>
    </citation>
    <scope>NUCLEOTIDE SEQUENCE [LARGE SCALE GENOMIC DNA]</scope>
    <source>
        <strain evidence="4 5">SCUT-2</strain>
    </source>
</reference>
<evidence type="ECO:0000259" key="3">
    <source>
        <dbReference type="PROSITE" id="PS50887"/>
    </source>
</evidence>
<dbReference type="EMBL" id="CP141769">
    <property type="protein sequence ID" value="WRS40529.1"/>
    <property type="molecule type" value="Genomic_DNA"/>
</dbReference>
<organism evidence="4 5">
    <name type="scientific">Thiobacillus sedimenti</name>
    <dbReference type="NCBI Taxonomy" id="3110231"/>
    <lineage>
        <taxon>Bacteria</taxon>
        <taxon>Pseudomonadati</taxon>
        <taxon>Pseudomonadota</taxon>
        <taxon>Betaproteobacteria</taxon>
        <taxon>Nitrosomonadales</taxon>
        <taxon>Thiobacillaceae</taxon>
        <taxon>Thiobacillus</taxon>
    </lineage>
</organism>